<dbReference type="RefSeq" id="XP_014171629.1">
    <property type="nucleotide sequence ID" value="XM_014316154.1"/>
</dbReference>
<dbReference type="SUPFAM" id="SSF53474">
    <property type="entry name" value="alpha/beta-Hydrolases"/>
    <property type="match status" value="1"/>
</dbReference>
<dbReference type="EMBL" id="GL629782">
    <property type="protein sequence ID" value="EFX02147.1"/>
    <property type="molecule type" value="Genomic_DNA"/>
</dbReference>
<dbReference type="STRING" id="655863.F0XIW0"/>
<dbReference type="OrthoDB" id="428974at2759"/>
<sequence>MGCNLAALLASRLTSREDSSTTGDAPLVMGLVALCPTTGPHGVAKVAICKALLCIPSPIFNAWRRWDSRGGSGSPSVTRFVGDGADDEARLLQLRYTKQSKTAVWRRMAWGCLPVVNFGTSVEGAPGTDVWSILRLPVCLITGESDRVTPPAEAKKIARVLSSGTQGGPGGTSYPTLADATHLQLTGPLEGDRTDMPGQSRELPSRMGTLLTAASSSQPDASQCAGTPPLQLEPLNM</sequence>
<dbReference type="eggNOG" id="KOG2386">
    <property type="taxonomic scope" value="Eukaryota"/>
</dbReference>
<dbReference type="Proteomes" id="UP000007796">
    <property type="component" value="Unassembled WGS sequence"/>
</dbReference>
<evidence type="ECO:0000313" key="2">
    <source>
        <dbReference type="EMBL" id="EFX02147.1"/>
    </source>
</evidence>
<dbReference type="InParanoid" id="F0XIW0"/>
<gene>
    <name evidence="2" type="ORF">CMQ_2196</name>
</gene>
<dbReference type="GeneID" id="25975158"/>
<dbReference type="Gene3D" id="3.40.50.1820">
    <property type="entry name" value="alpha/beta hydrolase"/>
    <property type="match status" value="1"/>
</dbReference>
<feature type="region of interest" description="Disordered" evidence="1">
    <location>
        <begin position="187"/>
        <end position="237"/>
    </location>
</feature>
<feature type="compositionally biased region" description="Polar residues" evidence="1">
    <location>
        <begin position="212"/>
        <end position="225"/>
    </location>
</feature>
<reference evidence="2 3" key="1">
    <citation type="journal article" date="2011" name="Proc. Natl. Acad. Sci. U.S.A.">
        <title>Genome and transcriptome analyses of the mountain pine beetle-fungal symbiont Grosmannia clavigera, a lodgepole pine pathogen.</title>
        <authorList>
            <person name="DiGuistini S."/>
            <person name="Wang Y."/>
            <person name="Liao N.Y."/>
            <person name="Taylor G."/>
            <person name="Tanguay P."/>
            <person name="Feau N."/>
            <person name="Henrissat B."/>
            <person name="Chan S.K."/>
            <person name="Hesse-Orce U."/>
            <person name="Alamouti S.M."/>
            <person name="Tsui C.K.M."/>
            <person name="Docking R.T."/>
            <person name="Levasseur A."/>
            <person name="Haridas S."/>
            <person name="Robertson G."/>
            <person name="Birol I."/>
            <person name="Holt R.A."/>
            <person name="Marra M.A."/>
            <person name="Hamelin R.C."/>
            <person name="Hirst M."/>
            <person name="Jones S.J.M."/>
            <person name="Bohlmann J."/>
            <person name="Breuil C."/>
        </authorList>
    </citation>
    <scope>NUCLEOTIDE SEQUENCE [LARGE SCALE GENOMIC DNA]</scope>
    <source>
        <strain evidence="3">kw1407 / UAMH 11150</strain>
    </source>
</reference>
<proteinExistence type="predicted"/>
<protein>
    <submittedName>
        <fullName evidence="2">Dual specificity phosphatase catalytic domain containing protein</fullName>
    </submittedName>
</protein>
<accession>F0XIW0</accession>
<evidence type="ECO:0000313" key="3">
    <source>
        <dbReference type="Proteomes" id="UP000007796"/>
    </source>
</evidence>
<dbReference type="InterPro" id="IPR029058">
    <property type="entry name" value="AB_hydrolase_fold"/>
</dbReference>
<evidence type="ECO:0000256" key="1">
    <source>
        <dbReference type="SAM" id="MobiDB-lite"/>
    </source>
</evidence>
<name>F0XIW0_GROCL</name>
<dbReference type="AlphaFoldDB" id="F0XIW0"/>
<organism evidence="3">
    <name type="scientific">Grosmannia clavigera (strain kw1407 / UAMH 11150)</name>
    <name type="common">Blue stain fungus</name>
    <name type="synonym">Graphiocladiella clavigera</name>
    <dbReference type="NCBI Taxonomy" id="655863"/>
    <lineage>
        <taxon>Eukaryota</taxon>
        <taxon>Fungi</taxon>
        <taxon>Dikarya</taxon>
        <taxon>Ascomycota</taxon>
        <taxon>Pezizomycotina</taxon>
        <taxon>Sordariomycetes</taxon>
        <taxon>Sordariomycetidae</taxon>
        <taxon>Ophiostomatales</taxon>
        <taxon>Ophiostomataceae</taxon>
        <taxon>Leptographium</taxon>
    </lineage>
</organism>
<keyword evidence="3" id="KW-1185">Reference proteome</keyword>
<dbReference type="HOGENOM" id="CLU_1170742_0_0_1"/>